<sequence length="1032" mass="105746">MVDAVTAAVRTGDWRQVVARAAAEPDQVVAAVLSSGVRWNALPGEVAAVLSVAHQLRSAASHERGLLLELARVRHGVPPRGEEAAGFRLRWADVPPRPTHVTVATGCDDWLTATVPLPDGRALLAYQAQRRALHLWDPATGTVTATIRGRGAVTAVAAEVGPDGVPRLAIASGRSVRVCDPRTGAVLDTWMAGVDKAVTAVCWLTLPDGRPALATGDKDGAVLVWSPTGTQLAEVTRGPWNSGKVSAIVPWPQPDGGPLLAITWARTSRLSVVELSGAGFGDLDGVQVASTVPLGDRLLLATAWQQEISLWAPGERERFGEPLRLTDGYVTAMAALSRPDGSTALAVADSGGLWLFDPGAPESTGSRLPTVDPRVWSMAALPLPGGRTVLATIDEGDALRLWDTDPADPAATTAGPSLPQVALVELPDGRVLAATDDDGLRLRDADTGSPVGTPLLAAGEQAGALAAVRLADGRELVATGDRHGAVLLFDPVTGDRVAATPPAHAGPVGALAAGVLPTGAPMLVSGDSQLLGWDPDGAPLGPASATGYRGRLSASAWLPLGDGRVALAVGTSSWRGAGELHLVDPVSGKRLIEPIETDNVAALAVVPRAEGGATLAVASRPDHVWCWNPDGSDAPTLPATGVRALTGFRHDGRSLVAAGGQDRTVQVFDAGTGSPVDCGPIAARGKVTALATLPLADGRTVLAVAGGRTIVRWDPVAGGPVGKPLAGHTDVVQALAVLPGPAGASYLASAGADGTVRLWDAATGAPVGEPATGHAGPVLALTTVARADGRALLASGGDDRTVWLWEPSGDGLSGRRITGHQGASDHLTAVPLADGRVVVGAAAGHYNPAGAWLWDPADGSDRPLSDGLCGPLAVVRLPDGRSLVAARHRDRLLQLYDPNTGRAVGRPLPVPFADAAQLVAVPTPAGPRLAAGGSSGEIRLYDPVDGRAVGRLSGGDDDSRVDLAVLRTDDGRCLVAAGDRHGVLRIWDPVDDRCLSTLSLDTRIWSLAARGSRLLVGCAGGYLALDVRPDPR</sequence>
<evidence type="ECO:0000313" key="4">
    <source>
        <dbReference type="EMBL" id="GIL28801.1"/>
    </source>
</evidence>
<dbReference type="EMBL" id="BOPO01000077">
    <property type="protein sequence ID" value="GIL28801.1"/>
    <property type="molecule type" value="Genomic_DNA"/>
</dbReference>
<evidence type="ECO:0000256" key="3">
    <source>
        <dbReference type="PROSITE-ProRule" id="PRU00221"/>
    </source>
</evidence>
<name>A0A8J4ACI7_9ACTN</name>
<dbReference type="InterPro" id="IPR019775">
    <property type="entry name" value="WD40_repeat_CS"/>
</dbReference>
<evidence type="ECO:0000313" key="5">
    <source>
        <dbReference type="Proteomes" id="UP000614996"/>
    </source>
</evidence>
<dbReference type="Proteomes" id="UP000614996">
    <property type="component" value="Unassembled WGS sequence"/>
</dbReference>
<organism evidence="4 5">
    <name type="scientific">Actinocatenispora comari</name>
    <dbReference type="NCBI Taxonomy" id="2807577"/>
    <lineage>
        <taxon>Bacteria</taxon>
        <taxon>Bacillati</taxon>
        <taxon>Actinomycetota</taxon>
        <taxon>Actinomycetes</taxon>
        <taxon>Micromonosporales</taxon>
        <taxon>Micromonosporaceae</taxon>
        <taxon>Actinocatenispora</taxon>
    </lineage>
</organism>
<keyword evidence="5" id="KW-1185">Reference proteome</keyword>
<proteinExistence type="predicted"/>
<dbReference type="PROSITE" id="PS50082">
    <property type="entry name" value="WD_REPEATS_2"/>
    <property type="match status" value="1"/>
</dbReference>
<dbReference type="InterPro" id="IPR036322">
    <property type="entry name" value="WD40_repeat_dom_sf"/>
</dbReference>
<evidence type="ECO:0008006" key="6">
    <source>
        <dbReference type="Google" id="ProtNLM"/>
    </source>
</evidence>
<dbReference type="PANTHER" id="PTHR19848:SF8">
    <property type="entry name" value="F-BOX AND WD REPEAT DOMAIN CONTAINING 7"/>
    <property type="match status" value="1"/>
</dbReference>
<protein>
    <recommendedName>
        <fullName evidence="6">WD40 repeat protein</fullName>
    </recommendedName>
</protein>
<comment type="caution">
    <text evidence="4">The sequence shown here is derived from an EMBL/GenBank/DDBJ whole genome shotgun (WGS) entry which is preliminary data.</text>
</comment>
<dbReference type="SUPFAM" id="SSF50978">
    <property type="entry name" value="WD40 repeat-like"/>
    <property type="match status" value="3"/>
</dbReference>
<dbReference type="InterPro" id="IPR001680">
    <property type="entry name" value="WD40_rpt"/>
</dbReference>
<gene>
    <name evidence="4" type="ORF">NUM_40550</name>
</gene>
<dbReference type="PROSITE" id="PS50294">
    <property type="entry name" value="WD_REPEATS_REGION"/>
    <property type="match status" value="1"/>
</dbReference>
<dbReference type="PANTHER" id="PTHR19848">
    <property type="entry name" value="WD40 REPEAT PROTEIN"/>
    <property type="match status" value="1"/>
</dbReference>
<evidence type="ECO:0000256" key="2">
    <source>
        <dbReference type="ARBA" id="ARBA00022737"/>
    </source>
</evidence>
<dbReference type="InterPro" id="IPR015943">
    <property type="entry name" value="WD40/YVTN_repeat-like_dom_sf"/>
</dbReference>
<dbReference type="Gene3D" id="2.130.10.10">
    <property type="entry name" value="YVTN repeat-like/Quinoprotein amine dehydrogenase"/>
    <property type="match status" value="5"/>
</dbReference>
<dbReference type="AlphaFoldDB" id="A0A8J4ACI7"/>
<accession>A0A8J4ACI7</accession>
<evidence type="ECO:0000256" key="1">
    <source>
        <dbReference type="ARBA" id="ARBA00022574"/>
    </source>
</evidence>
<reference evidence="5" key="1">
    <citation type="journal article" date="2021" name="Int. J. Syst. Evol. Microbiol.">
        <title>Actinocatenispora comari sp. nov., an endophytic actinomycete isolated from aerial parts of Comarum salesowianum.</title>
        <authorList>
            <person name="Oyunbileg N."/>
            <person name="Iizaka Y."/>
            <person name="Hamada M."/>
            <person name="Davaapurev B.O."/>
            <person name="Fukumoto A."/>
            <person name="Tsetseg B."/>
            <person name="Kato F."/>
            <person name="Tamura T."/>
            <person name="Batkhuu J."/>
            <person name="Anzai Y."/>
        </authorList>
    </citation>
    <scope>NUCLEOTIDE SEQUENCE [LARGE SCALE GENOMIC DNA]</scope>
    <source>
        <strain evidence="5">NUM-2625</strain>
    </source>
</reference>
<feature type="repeat" description="WD" evidence="3">
    <location>
        <begin position="725"/>
        <end position="769"/>
    </location>
</feature>
<keyword evidence="2" id="KW-0677">Repeat</keyword>
<keyword evidence="1 3" id="KW-0853">WD repeat</keyword>
<dbReference type="SMART" id="SM00320">
    <property type="entry name" value="WD40"/>
    <property type="match status" value="9"/>
</dbReference>
<dbReference type="PROSITE" id="PS00678">
    <property type="entry name" value="WD_REPEATS_1"/>
    <property type="match status" value="1"/>
</dbReference>
<dbReference type="Pfam" id="PF00400">
    <property type="entry name" value="WD40"/>
    <property type="match status" value="2"/>
</dbReference>